<keyword evidence="3" id="KW-0378">Hydrolase</keyword>
<dbReference type="Proteomes" id="UP001291623">
    <property type="component" value="Unassembled WGS sequence"/>
</dbReference>
<keyword evidence="7" id="KW-1185">Reference proteome</keyword>
<evidence type="ECO:0000256" key="1">
    <source>
        <dbReference type="ARBA" id="ARBA00005234"/>
    </source>
</evidence>
<dbReference type="InterPro" id="IPR038765">
    <property type="entry name" value="Papain-like_cys_pep_sf"/>
</dbReference>
<sequence length="187" mass="21696">MVATKAPPKAAGIHGEEQDDELSVFTNAELIDKIDRLKRLFGGSTGARLSDGGAKLKANIKKHENELERRKLLRSDKMDVPHWGDITLVLLRQEVVADLPIADKIWENLPRRIDENPIPVPQQKNDYDCGLFVLYFMERFIVEADERFKKKDLAMFGRNWFEPEEASSMRWKIRDILEEKFKNSIDE</sequence>
<dbReference type="GO" id="GO:0008234">
    <property type="term" value="F:cysteine-type peptidase activity"/>
    <property type="evidence" value="ECO:0007669"/>
    <property type="project" value="UniProtKB-KW"/>
</dbReference>
<evidence type="ECO:0000313" key="6">
    <source>
        <dbReference type="EMBL" id="KAK4357551.1"/>
    </source>
</evidence>
<comment type="similarity">
    <text evidence="1">Belongs to the peptidase C48 family.</text>
</comment>
<keyword evidence="2" id="KW-0645">Protease</keyword>
<dbReference type="AlphaFoldDB" id="A0AAE1VBC1"/>
<dbReference type="GO" id="GO:0006508">
    <property type="term" value="P:proteolysis"/>
    <property type="evidence" value="ECO:0007669"/>
    <property type="project" value="UniProtKB-KW"/>
</dbReference>
<dbReference type="Pfam" id="PF02902">
    <property type="entry name" value="Peptidase_C48"/>
    <property type="match status" value="1"/>
</dbReference>
<accession>A0AAE1VBC1</accession>
<dbReference type="Gene3D" id="1.10.418.20">
    <property type="match status" value="1"/>
</dbReference>
<evidence type="ECO:0000256" key="4">
    <source>
        <dbReference type="ARBA" id="ARBA00022807"/>
    </source>
</evidence>
<dbReference type="SUPFAM" id="SSF54001">
    <property type="entry name" value="Cysteine proteinases"/>
    <property type="match status" value="1"/>
</dbReference>
<gene>
    <name evidence="6" type="ORF">RND71_023161</name>
</gene>
<protein>
    <recommendedName>
        <fullName evidence="5">Ubiquitin-like protease family profile domain-containing protein</fullName>
    </recommendedName>
</protein>
<proteinExistence type="inferred from homology"/>
<dbReference type="PANTHER" id="PTHR46915:SF2">
    <property type="entry name" value="UBIQUITIN-LIKE PROTEASE 4"/>
    <property type="match status" value="1"/>
</dbReference>
<dbReference type="InterPro" id="IPR003653">
    <property type="entry name" value="Peptidase_C48_C"/>
</dbReference>
<dbReference type="PROSITE" id="PS50600">
    <property type="entry name" value="ULP_PROTEASE"/>
    <property type="match status" value="1"/>
</dbReference>
<evidence type="ECO:0000256" key="2">
    <source>
        <dbReference type="ARBA" id="ARBA00022670"/>
    </source>
</evidence>
<dbReference type="GO" id="GO:0016926">
    <property type="term" value="P:protein desumoylation"/>
    <property type="evidence" value="ECO:0007669"/>
    <property type="project" value="UniProtKB-ARBA"/>
</dbReference>
<reference evidence="6" key="1">
    <citation type="submission" date="2023-12" db="EMBL/GenBank/DDBJ databases">
        <title>Genome assembly of Anisodus tanguticus.</title>
        <authorList>
            <person name="Wang Y.-J."/>
        </authorList>
    </citation>
    <scope>NUCLEOTIDE SEQUENCE</scope>
    <source>
        <strain evidence="6">KB-2021</strain>
        <tissue evidence="6">Leaf</tissue>
    </source>
</reference>
<feature type="domain" description="Ubiquitin-like protease family profile" evidence="5">
    <location>
        <begin position="1"/>
        <end position="140"/>
    </location>
</feature>
<name>A0AAE1VBC1_9SOLA</name>
<dbReference type="EMBL" id="JAVYJV010000012">
    <property type="protein sequence ID" value="KAK4357551.1"/>
    <property type="molecule type" value="Genomic_DNA"/>
</dbReference>
<keyword evidence="4" id="KW-0788">Thiol protease</keyword>
<organism evidence="6 7">
    <name type="scientific">Anisodus tanguticus</name>
    <dbReference type="NCBI Taxonomy" id="243964"/>
    <lineage>
        <taxon>Eukaryota</taxon>
        <taxon>Viridiplantae</taxon>
        <taxon>Streptophyta</taxon>
        <taxon>Embryophyta</taxon>
        <taxon>Tracheophyta</taxon>
        <taxon>Spermatophyta</taxon>
        <taxon>Magnoliopsida</taxon>
        <taxon>eudicotyledons</taxon>
        <taxon>Gunneridae</taxon>
        <taxon>Pentapetalae</taxon>
        <taxon>asterids</taxon>
        <taxon>lamiids</taxon>
        <taxon>Solanales</taxon>
        <taxon>Solanaceae</taxon>
        <taxon>Solanoideae</taxon>
        <taxon>Hyoscyameae</taxon>
        <taxon>Anisodus</taxon>
    </lineage>
</organism>
<dbReference type="PANTHER" id="PTHR46915">
    <property type="entry name" value="UBIQUITIN-LIKE PROTEASE 4-RELATED"/>
    <property type="match status" value="1"/>
</dbReference>
<comment type="caution">
    <text evidence="6">The sequence shown here is derived from an EMBL/GenBank/DDBJ whole genome shotgun (WGS) entry which is preliminary data.</text>
</comment>
<evidence type="ECO:0000313" key="7">
    <source>
        <dbReference type="Proteomes" id="UP001291623"/>
    </source>
</evidence>
<evidence type="ECO:0000259" key="5">
    <source>
        <dbReference type="PROSITE" id="PS50600"/>
    </source>
</evidence>
<evidence type="ECO:0000256" key="3">
    <source>
        <dbReference type="ARBA" id="ARBA00022801"/>
    </source>
</evidence>